<protein>
    <submittedName>
        <fullName evidence="1">Alpha/beta hydrolase</fullName>
    </submittedName>
</protein>
<proteinExistence type="predicted"/>
<reference evidence="1 2" key="1">
    <citation type="submission" date="2021-08" db="EMBL/GenBank/DDBJ databases">
        <authorList>
            <person name="Tuo L."/>
        </authorList>
    </citation>
    <scope>NUCLEOTIDE SEQUENCE [LARGE SCALE GENOMIC DNA]</scope>
    <source>
        <strain evidence="1 2">JCM 31229</strain>
    </source>
</reference>
<dbReference type="Gene3D" id="3.40.50.1820">
    <property type="entry name" value="alpha/beta hydrolase"/>
    <property type="match status" value="1"/>
</dbReference>
<accession>A0ABS7PWL0</accession>
<evidence type="ECO:0000313" key="1">
    <source>
        <dbReference type="EMBL" id="MBY8825743.1"/>
    </source>
</evidence>
<dbReference type="InterPro" id="IPR029058">
    <property type="entry name" value="AB_hydrolase_fold"/>
</dbReference>
<evidence type="ECO:0000313" key="2">
    <source>
        <dbReference type="Proteomes" id="UP000706039"/>
    </source>
</evidence>
<keyword evidence="2" id="KW-1185">Reference proteome</keyword>
<organism evidence="1 2">
    <name type="scientific">Sphingomonas colocasiae</name>
    <dbReference type="NCBI Taxonomy" id="1848973"/>
    <lineage>
        <taxon>Bacteria</taxon>
        <taxon>Pseudomonadati</taxon>
        <taxon>Pseudomonadota</taxon>
        <taxon>Alphaproteobacteria</taxon>
        <taxon>Sphingomonadales</taxon>
        <taxon>Sphingomonadaceae</taxon>
        <taxon>Sphingomonas</taxon>
    </lineage>
</organism>
<sequence>MASLAHPSPTILLIPEALPLDPDDWMVHWGAGMKNASLVADAHARLSALNSETSGPMLIVARGRACQRTAAAIAHLDDPYGQRPAGALFVAPGTSEELTPRLNIPSVVVASQGEVRSLLFASAIGARLVQGGDIGRADATASLGDWDYGRYVLNWLIASTTEAQAGRCGAWPNTVAPPDGSNGRSAGMPPG</sequence>
<dbReference type="RefSeq" id="WP_222992846.1">
    <property type="nucleotide sequence ID" value="NZ_JAINVV010000013.1"/>
</dbReference>
<comment type="caution">
    <text evidence="1">The sequence shown here is derived from an EMBL/GenBank/DDBJ whole genome shotgun (WGS) entry which is preliminary data.</text>
</comment>
<dbReference type="EMBL" id="JAINVV010000013">
    <property type="protein sequence ID" value="MBY8825743.1"/>
    <property type="molecule type" value="Genomic_DNA"/>
</dbReference>
<name>A0ABS7PWL0_9SPHN</name>
<keyword evidence="1" id="KW-0378">Hydrolase</keyword>
<dbReference type="Proteomes" id="UP000706039">
    <property type="component" value="Unassembled WGS sequence"/>
</dbReference>
<dbReference type="GO" id="GO:0016787">
    <property type="term" value="F:hydrolase activity"/>
    <property type="evidence" value="ECO:0007669"/>
    <property type="project" value="UniProtKB-KW"/>
</dbReference>
<gene>
    <name evidence="1" type="ORF">K7G82_25805</name>
</gene>